<dbReference type="GO" id="GO:0005615">
    <property type="term" value="C:extracellular space"/>
    <property type="evidence" value="ECO:0007669"/>
    <property type="project" value="TreeGrafter"/>
</dbReference>
<dbReference type="EMBL" id="FN653182">
    <property type="protein sequence ID" value="CBY13368.1"/>
    <property type="molecule type" value="Genomic_DNA"/>
</dbReference>
<dbReference type="InParanoid" id="E4XUH1"/>
<evidence type="ECO:0000313" key="12">
    <source>
        <dbReference type="Proteomes" id="UP000001307"/>
    </source>
</evidence>
<organism evidence="11">
    <name type="scientific">Oikopleura dioica</name>
    <name type="common">Tunicate</name>
    <dbReference type="NCBI Taxonomy" id="34765"/>
    <lineage>
        <taxon>Eukaryota</taxon>
        <taxon>Metazoa</taxon>
        <taxon>Chordata</taxon>
        <taxon>Tunicata</taxon>
        <taxon>Appendicularia</taxon>
        <taxon>Copelata</taxon>
        <taxon>Oikopleuridae</taxon>
        <taxon>Oikopleura</taxon>
    </lineage>
</organism>
<evidence type="ECO:0000256" key="2">
    <source>
        <dbReference type="ARBA" id="ARBA00005683"/>
    </source>
</evidence>
<dbReference type="PROSITE" id="PS00246">
    <property type="entry name" value="WNT1"/>
    <property type="match status" value="1"/>
</dbReference>
<dbReference type="Pfam" id="PF00110">
    <property type="entry name" value="wnt"/>
    <property type="match status" value="1"/>
</dbReference>
<evidence type="ECO:0000256" key="6">
    <source>
        <dbReference type="ARBA" id="ARBA00022687"/>
    </source>
</evidence>
<dbReference type="SMART" id="SM00097">
    <property type="entry name" value="WNT1"/>
    <property type="match status" value="1"/>
</dbReference>
<keyword evidence="3 9" id="KW-0217">Developmental protein</keyword>
<keyword evidence="12" id="KW-1185">Reference proteome</keyword>
<feature type="region of interest" description="Disordered" evidence="10">
    <location>
        <begin position="1"/>
        <end position="22"/>
    </location>
</feature>
<dbReference type="GO" id="GO:0005109">
    <property type="term" value="F:frizzled binding"/>
    <property type="evidence" value="ECO:0007669"/>
    <property type="project" value="TreeGrafter"/>
</dbReference>
<dbReference type="GO" id="GO:0005125">
    <property type="term" value="F:cytokine activity"/>
    <property type="evidence" value="ECO:0007669"/>
    <property type="project" value="TreeGrafter"/>
</dbReference>
<dbReference type="GO" id="GO:0045165">
    <property type="term" value="P:cell fate commitment"/>
    <property type="evidence" value="ECO:0007669"/>
    <property type="project" value="TreeGrafter"/>
</dbReference>
<name>E4XUH1_OIKDI</name>
<dbReference type="Proteomes" id="UP000001307">
    <property type="component" value="Unassembled WGS sequence"/>
</dbReference>
<dbReference type="AlphaFoldDB" id="E4XUH1"/>
<evidence type="ECO:0000256" key="9">
    <source>
        <dbReference type="RuleBase" id="RU003500"/>
    </source>
</evidence>
<dbReference type="PRINTS" id="PR01349">
    <property type="entry name" value="WNTPROTEIN"/>
</dbReference>
<keyword evidence="5" id="KW-0272">Extracellular matrix</keyword>
<comment type="function">
    <text evidence="9">Ligand for members of the frizzled family of seven transmembrane receptors.</text>
</comment>
<sequence>MAMQQCETEMSGERWDCPTTTNIKDPITQMDINPFDLMLGTGTRESAFLHSIITAGGAFSIAAAEARGQLKKERIDHCSTNSESEQNTDQKKFYLTEKYSKYGACVSDNFYKPDSAGHIEKIHHHNARQGLKTLEKTMVEHCRCHGLSGSCHEKTCWKSLSSFEAISSATFAKFKKAKRAKSANAIDSSKYNDKLVYSEKTPSKCEKDEKFGMLASEGRECTLTKGPNSCKKLCCKGKYEKVKTKIIEKSNCKFNWCCSVECDEKEIEKTKYYCI</sequence>
<dbReference type="GO" id="GO:0060070">
    <property type="term" value="P:canonical Wnt signaling pathway"/>
    <property type="evidence" value="ECO:0007669"/>
    <property type="project" value="TreeGrafter"/>
</dbReference>
<dbReference type="InterPro" id="IPR043158">
    <property type="entry name" value="Wnt_C"/>
</dbReference>
<dbReference type="Gene3D" id="3.30.2460.20">
    <property type="match status" value="1"/>
</dbReference>
<evidence type="ECO:0000256" key="5">
    <source>
        <dbReference type="ARBA" id="ARBA00022530"/>
    </source>
</evidence>
<evidence type="ECO:0000256" key="7">
    <source>
        <dbReference type="ARBA" id="ARBA00023157"/>
    </source>
</evidence>
<keyword evidence="7" id="KW-1015">Disulfide bond</keyword>
<proteinExistence type="inferred from homology"/>
<evidence type="ECO:0000256" key="10">
    <source>
        <dbReference type="SAM" id="MobiDB-lite"/>
    </source>
</evidence>
<keyword evidence="8" id="KW-0449">Lipoprotein</keyword>
<reference evidence="11" key="1">
    <citation type="journal article" date="2010" name="Science">
        <title>Plasticity of animal genome architecture unmasked by rapid evolution of a pelagic tunicate.</title>
        <authorList>
            <person name="Denoeud F."/>
            <person name="Henriet S."/>
            <person name="Mungpakdee S."/>
            <person name="Aury J.M."/>
            <person name="Da Silva C."/>
            <person name="Brinkmann H."/>
            <person name="Mikhaleva J."/>
            <person name="Olsen L.C."/>
            <person name="Jubin C."/>
            <person name="Canestro C."/>
            <person name="Bouquet J.M."/>
            <person name="Danks G."/>
            <person name="Poulain J."/>
            <person name="Campsteijn C."/>
            <person name="Adamski M."/>
            <person name="Cross I."/>
            <person name="Yadetie F."/>
            <person name="Muffato M."/>
            <person name="Louis A."/>
            <person name="Butcher S."/>
            <person name="Tsagkogeorga G."/>
            <person name="Konrad A."/>
            <person name="Singh S."/>
            <person name="Jensen M.F."/>
            <person name="Cong E.H."/>
            <person name="Eikeseth-Otteraa H."/>
            <person name="Noel B."/>
            <person name="Anthouard V."/>
            <person name="Porcel B.M."/>
            <person name="Kachouri-Lafond R."/>
            <person name="Nishino A."/>
            <person name="Ugolini M."/>
            <person name="Chourrout P."/>
            <person name="Nishida H."/>
            <person name="Aasland R."/>
            <person name="Huzurbazar S."/>
            <person name="Westhof E."/>
            <person name="Delsuc F."/>
            <person name="Lehrach H."/>
            <person name="Reinhardt R."/>
            <person name="Weissenbach J."/>
            <person name="Roy S.W."/>
            <person name="Artiguenave F."/>
            <person name="Postlethwait J.H."/>
            <person name="Manak J.R."/>
            <person name="Thompson E.M."/>
            <person name="Jaillon O."/>
            <person name="Du Pasquier L."/>
            <person name="Boudinot P."/>
            <person name="Liberles D.A."/>
            <person name="Volff J.N."/>
            <person name="Philippe H."/>
            <person name="Lenhard B."/>
            <person name="Roest Crollius H."/>
            <person name="Wincker P."/>
            <person name="Chourrout D."/>
        </authorList>
    </citation>
    <scope>NUCLEOTIDE SEQUENCE [LARGE SCALE GENOMIC DNA]</scope>
</reference>
<dbReference type="PANTHER" id="PTHR12027">
    <property type="entry name" value="WNT RELATED"/>
    <property type="match status" value="1"/>
</dbReference>
<evidence type="ECO:0000256" key="1">
    <source>
        <dbReference type="ARBA" id="ARBA00004498"/>
    </source>
</evidence>
<dbReference type="InterPro" id="IPR005817">
    <property type="entry name" value="Wnt"/>
</dbReference>
<keyword evidence="6 9" id="KW-0879">Wnt signaling pathway</keyword>
<comment type="subcellular location">
    <subcellularLocation>
        <location evidence="1 9">Secreted</location>
        <location evidence="1 9">Extracellular space</location>
        <location evidence="1 9">Extracellular matrix</location>
    </subcellularLocation>
</comment>
<keyword evidence="4" id="KW-0964">Secreted</keyword>
<dbReference type="OrthoDB" id="5945655at2759"/>
<comment type="similarity">
    <text evidence="2 9">Belongs to the Wnt family.</text>
</comment>
<protein>
    <recommendedName>
        <fullName evidence="9">Protein Wnt</fullName>
    </recommendedName>
</protein>
<gene>
    <name evidence="11" type="ORF">GSOID_T00004676001</name>
</gene>
<dbReference type="InterPro" id="IPR018161">
    <property type="entry name" value="Wnt_CS"/>
</dbReference>
<dbReference type="GO" id="GO:0030182">
    <property type="term" value="P:neuron differentiation"/>
    <property type="evidence" value="ECO:0007669"/>
    <property type="project" value="TreeGrafter"/>
</dbReference>
<evidence type="ECO:0000256" key="3">
    <source>
        <dbReference type="ARBA" id="ARBA00022473"/>
    </source>
</evidence>
<evidence type="ECO:0000256" key="8">
    <source>
        <dbReference type="ARBA" id="ARBA00023288"/>
    </source>
</evidence>
<evidence type="ECO:0000256" key="4">
    <source>
        <dbReference type="ARBA" id="ARBA00022525"/>
    </source>
</evidence>
<evidence type="ECO:0000313" key="11">
    <source>
        <dbReference type="EMBL" id="CBY13368.1"/>
    </source>
</evidence>
<accession>E4XUH1</accession>